<keyword evidence="2" id="KW-1185">Reference proteome</keyword>
<sequence length="70" mass="7612">MRRAERSVGRRAGRAAAVERAAGVADRQCGLAVRCDERSRALREACTERAFGEMRAPPNRSNPAAFARPA</sequence>
<organism evidence="1 2">
    <name type="scientific">Burkholderia mallei (strain ATCC 23344)</name>
    <dbReference type="NCBI Taxonomy" id="243160"/>
    <lineage>
        <taxon>Bacteria</taxon>
        <taxon>Pseudomonadati</taxon>
        <taxon>Pseudomonadota</taxon>
        <taxon>Betaproteobacteria</taxon>
        <taxon>Burkholderiales</taxon>
        <taxon>Burkholderiaceae</taxon>
        <taxon>Burkholderia</taxon>
        <taxon>pseudomallei group</taxon>
    </lineage>
</organism>
<evidence type="ECO:0000313" key="1">
    <source>
        <dbReference type="EMBL" id="AAU46956.1"/>
    </source>
</evidence>
<gene>
    <name evidence="1" type="ordered locus">BMAA0635</name>
</gene>
<accession>A0A0H2WDN1</accession>
<dbReference type="Proteomes" id="UP000006693">
    <property type="component" value="Chromosome 2"/>
</dbReference>
<dbReference type="EMBL" id="CP000011">
    <property type="protein sequence ID" value="AAU46956.1"/>
    <property type="molecule type" value="Genomic_DNA"/>
</dbReference>
<name>A0A0H2WDN1_BURMA</name>
<evidence type="ECO:0000313" key="2">
    <source>
        <dbReference type="Proteomes" id="UP000006693"/>
    </source>
</evidence>
<dbReference type="KEGG" id="bma:BMAA0635"/>
<dbReference type="AlphaFoldDB" id="A0A0H2WDN1"/>
<reference evidence="1 2" key="1">
    <citation type="journal article" date="2004" name="Proc. Natl. Acad. Sci. U.S.A.">
        <title>Structural flexibility in the Burkholderia mallei genome.</title>
        <authorList>
            <person name="Nierman W.C."/>
            <person name="DeShazer D."/>
            <person name="Kim H.S."/>
            <person name="Tettelin H."/>
            <person name="Nelson K.E."/>
            <person name="Feldblyum T."/>
            <person name="Ulrich R.L."/>
            <person name="Ronning C.M."/>
            <person name="Brinkac L.M."/>
            <person name="Daugherty S.C."/>
            <person name="Davidsen T.D."/>
            <person name="Deboy R.T."/>
            <person name="Dimitrov G."/>
            <person name="Dodson R.J."/>
            <person name="Durkin A.S."/>
            <person name="Gwinn M.L."/>
            <person name="Haft D.H."/>
            <person name="Khouri H."/>
            <person name="Kolonay J.F."/>
            <person name="Madupu R."/>
            <person name="Mohammoud Y."/>
            <person name="Nelson W.C."/>
            <person name="Radune D."/>
            <person name="Romero C.M."/>
            <person name="Sarria S."/>
            <person name="Selengut J."/>
            <person name="Shamblin C."/>
            <person name="Sullivan S.A."/>
            <person name="White O."/>
            <person name="Yu Y."/>
            <person name="Zafar N."/>
            <person name="Zhou L."/>
            <person name="Fraser C.M."/>
        </authorList>
    </citation>
    <scope>NUCLEOTIDE SEQUENCE [LARGE SCALE GENOMIC DNA]</scope>
    <source>
        <strain evidence="1 2">ATCC 23344</strain>
    </source>
</reference>
<protein>
    <submittedName>
        <fullName evidence="1">Uncharacterized protein</fullName>
    </submittedName>
</protein>
<dbReference type="HOGENOM" id="CLU_2749976_0_0_4"/>
<proteinExistence type="predicted"/>